<dbReference type="GO" id="GO:0005634">
    <property type="term" value="C:nucleus"/>
    <property type="evidence" value="ECO:0007669"/>
    <property type="project" value="UniProtKB-ARBA"/>
</dbReference>
<feature type="compositionally biased region" description="Gly residues" evidence="3">
    <location>
        <begin position="1138"/>
        <end position="1147"/>
    </location>
</feature>
<dbReference type="InterPro" id="IPR000873">
    <property type="entry name" value="AMP-dep_synth/lig_dom"/>
</dbReference>
<dbReference type="InterPro" id="IPR013103">
    <property type="entry name" value="RVT_2"/>
</dbReference>
<feature type="region of interest" description="Disordered" evidence="3">
    <location>
        <begin position="578"/>
        <end position="601"/>
    </location>
</feature>
<keyword evidence="2" id="KW-0694">RNA-binding</keyword>
<evidence type="ECO:0000256" key="2">
    <source>
        <dbReference type="ARBA" id="ARBA00022884"/>
    </source>
</evidence>
<name>A0A834SA61_9PLEO</name>
<dbReference type="RefSeq" id="XP_065966010.1">
    <property type="nucleotide sequence ID" value="XM_066103808.1"/>
</dbReference>
<proteinExistence type="inferred from homology"/>
<feature type="compositionally biased region" description="Polar residues" evidence="3">
    <location>
        <begin position="824"/>
        <end position="851"/>
    </location>
</feature>
<dbReference type="CDD" id="cd05911">
    <property type="entry name" value="Firefly_Luc_like"/>
    <property type="match status" value="1"/>
</dbReference>
<dbReference type="Pfam" id="PF07727">
    <property type="entry name" value="RVT_2"/>
    <property type="match status" value="1"/>
</dbReference>
<gene>
    <name evidence="5" type="ORF">PtrM4_028350</name>
</gene>
<feature type="region of interest" description="Disordered" evidence="3">
    <location>
        <begin position="1728"/>
        <end position="1782"/>
    </location>
</feature>
<comment type="caution">
    <text evidence="5">The sequence shown here is derived from an EMBL/GenBank/DDBJ whole genome shotgun (WGS) entry which is preliminary data.</text>
</comment>
<dbReference type="EMBL" id="NQIK02000001">
    <property type="protein sequence ID" value="KAF7578595.1"/>
    <property type="molecule type" value="Genomic_DNA"/>
</dbReference>
<dbReference type="PANTHER" id="PTHR24096:SF422">
    <property type="entry name" value="BCDNA.GH02901"/>
    <property type="match status" value="1"/>
</dbReference>
<dbReference type="FunFam" id="3.30.300.30:FF:000007">
    <property type="entry name" value="4-coumarate--CoA ligase 2"/>
    <property type="match status" value="1"/>
</dbReference>
<dbReference type="GO" id="GO:0015074">
    <property type="term" value="P:DNA integration"/>
    <property type="evidence" value="ECO:0007669"/>
    <property type="project" value="InterPro"/>
</dbReference>
<evidence type="ECO:0000313" key="6">
    <source>
        <dbReference type="Proteomes" id="UP000245464"/>
    </source>
</evidence>
<comment type="similarity">
    <text evidence="1">Belongs to the ATP-dependent AMP-binding enzyme family.</text>
</comment>
<feature type="compositionally biased region" description="Polar residues" evidence="3">
    <location>
        <begin position="766"/>
        <end position="789"/>
    </location>
</feature>
<dbReference type="Proteomes" id="UP000245464">
    <property type="component" value="Chromosome 1"/>
</dbReference>
<dbReference type="Gene3D" id="3.30.420.10">
    <property type="entry name" value="Ribonuclease H-like superfamily/Ribonuclease H"/>
    <property type="match status" value="1"/>
</dbReference>
<protein>
    <submittedName>
        <fullName evidence="5">CaiC, Acyl-CoA synthetase (AMP-forming)-AMP-acid ligase II</fullName>
    </submittedName>
</protein>
<dbReference type="Gene3D" id="2.30.38.10">
    <property type="entry name" value="Luciferase, Domain 3"/>
    <property type="match status" value="1"/>
</dbReference>
<dbReference type="KEGG" id="ptrr:6338389"/>
<dbReference type="GeneID" id="6338389"/>
<evidence type="ECO:0000313" key="5">
    <source>
        <dbReference type="EMBL" id="KAF7578595.1"/>
    </source>
</evidence>
<feature type="region of interest" description="Disordered" evidence="3">
    <location>
        <begin position="1127"/>
        <end position="1147"/>
    </location>
</feature>
<keyword evidence="5" id="KW-0436">Ligase</keyword>
<feature type="domain" description="Integrase catalytic" evidence="4">
    <location>
        <begin position="1450"/>
        <end position="1618"/>
    </location>
</feature>
<dbReference type="InterPro" id="IPR045851">
    <property type="entry name" value="AMP-bd_C_sf"/>
</dbReference>
<dbReference type="InterPro" id="IPR036397">
    <property type="entry name" value="RNaseH_sf"/>
</dbReference>
<feature type="region of interest" description="Disordered" evidence="3">
    <location>
        <begin position="759"/>
        <end position="863"/>
    </location>
</feature>
<dbReference type="InterPro" id="IPR020845">
    <property type="entry name" value="AMP-binding_CS"/>
</dbReference>
<feature type="compositionally biased region" description="Basic and acidic residues" evidence="3">
    <location>
        <begin position="792"/>
        <end position="808"/>
    </location>
</feature>
<evidence type="ECO:0000256" key="1">
    <source>
        <dbReference type="ARBA" id="ARBA00006432"/>
    </source>
</evidence>
<dbReference type="InterPro" id="IPR025110">
    <property type="entry name" value="AMP-bd_C"/>
</dbReference>
<organism evidence="5 6">
    <name type="scientific">Pyrenophora tritici-repentis</name>
    <dbReference type="NCBI Taxonomy" id="45151"/>
    <lineage>
        <taxon>Eukaryota</taxon>
        <taxon>Fungi</taxon>
        <taxon>Dikarya</taxon>
        <taxon>Ascomycota</taxon>
        <taxon>Pezizomycotina</taxon>
        <taxon>Dothideomycetes</taxon>
        <taxon>Pleosporomycetidae</taxon>
        <taxon>Pleosporales</taxon>
        <taxon>Pleosporineae</taxon>
        <taxon>Pleosporaceae</taxon>
        <taxon>Pyrenophora</taxon>
    </lineage>
</organism>
<dbReference type="Gene3D" id="3.30.300.30">
    <property type="match status" value="1"/>
</dbReference>
<dbReference type="Pfam" id="PF00501">
    <property type="entry name" value="AMP-binding"/>
    <property type="match status" value="1"/>
</dbReference>
<dbReference type="GO" id="GO:0016405">
    <property type="term" value="F:CoA-ligase activity"/>
    <property type="evidence" value="ECO:0007669"/>
    <property type="project" value="TreeGrafter"/>
</dbReference>
<dbReference type="Gene3D" id="3.40.50.980">
    <property type="match status" value="2"/>
</dbReference>
<dbReference type="SUPFAM" id="SSF56801">
    <property type="entry name" value="Acetyl-CoA synthetase-like"/>
    <property type="match status" value="1"/>
</dbReference>
<dbReference type="SUPFAM" id="SSF53098">
    <property type="entry name" value="Ribonuclease H-like"/>
    <property type="match status" value="1"/>
</dbReference>
<evidence type="ECO:0000259" key="4">
    <source>
        <dbReference type="PROSITE" id="PS50994"/>
    </source>
</evidence>
<reference evidence="5 6" key="1">
    <citation type="journal article" date="2018" name="BMC Genomics">
        <title>Comparative genomics of the wheat fungal pathogen Pyrenophora tritici-repentis reveals chromosomal variations and genome plasticity.</title>
        <authorList>
            <person name="Moolhuijzen P."/>
            <person name="See P.T."/>
            <person name="Hane J.K."/>
            <person name="Shi G."/>
            <person name="Liu Z."/>
            <person name="Oliver R.P."/>
            <person name="Moffat C.S."/>
        </authorList>
    </citation>
    <scope>NUCLEOTIDE SEQUENCE [LARGE SCALE GENOMIC DNA]</scope>
    <source>
        <strain evidence="5">M4</strain>
    </source>
</reference>
<dbReference type="PROSITE" id="PS50994">
    <property type="entry name" value="INTEGRASE"/>
    <property type="match status" value="1"/>
</dbReference>
<sequence>MPFYPPSWVPKLPFDPPDSIPISEFILNDIYGRHPLGYSHNPFTCGLTGKTYTALEVQERVDYLARGLAKELGFDPNKGSEWDKVIAVFSVNTIDTVPLAWATTRLGGIHTPANAGYSASELEYQLKTSGAKALFTCVTLLETARIAAKNTGIPENRIYILEVPEKFAGRGTPEGLKTVDHLIREGGKLDRLPPLDWEPGHGAKRTAYLCYSSGTSGLPKGVMISHQNVIANTLQNFTHEKVYRDTIIKDVRNQSDYIEKALGLMPMAHIAGLVVVGHLNVYRGDGTIVMPKYDFETMLQMIQDYEINSMVLAPPIFIQMINSKPILDKYNLSSVWNVLSGSAPLGVKIMTELQKIFPSWKLRQVYGLTEISPCACSTAPDDIWFGSVGSLIPSTECRLVTPEGEEITGYDQPGELLIKSPSVVLGYHNNEKANAETFQDGWLRTGDEALFRKAPSGHEHLFIVDRIKELIKVQGYQVAPAELEAHLLSHPMVKDCAVIQVPNEKTGEVPKAFVVKASSVGLEDNDRLVARDITKYVEQHKARYKWLGGGVEFVDEIPKSPSGKILRRLLRDSNAASATSVNKNTIAGERTSSERAPVARTPAVGMASSSRRVVPTLEALLGTTNIKPREWHHIDPEIWEDNVEAPDDEVGITTATTYIARAIADYTDRPTADEELFWEFRQDFEGWTEAMFLRAQPIYTKELKRILRFKGVYTGRINMAPSESLARLLRMEEYLEWPQDVFQSAVFDTRSAAHMLQERALRQQRSEGSVQSTDRRLSSQAQSRTQTPVRTRGRDVDSRQTRDQDQTHARVQGRQETVEEEQQIQDQLAKTIEKAQNQPIRSQPVETTESAPQPAYQRVQSQQPPLTYNNFDRFREYTPAYPQRPKGLSVPPIVPSGETDPYKAVPPIEFGNEKLDPKTINVFVKMWDRDKKYTGKPYDLLDDKLKIFYSICYHADIEPGQFHAVFPRILDGRAEEYYLHFVDQRMDTFLTAYTKLKNHFDTDVNHGHYYADWTTTSFVKVRRENPEKNLHEVLDIMLDKLQLCQRALGQQYMGEYALRTTVITACRGVKELEMALYKPSLECEVLFGDLRSSIENSLAMTVSVNFTEADTDSQYYLDRRYNNNSSGRLRGNYNPRGGRSGFTRGRGGLQHRSGVNTQIDKKCYVCGKTGCWSTNHTLEERKRSKAQYITHCAITGEQMEFSTFLVAYEGEEVDQFFLEEQDEDDEDQRLAVKYLTDQAFLHHVTGEDVYRCKEPITPATQFLIEDRYSRITYQGILPDTGASNVSTAGKEQFWALQTEDPTVTLDTSTAGNASVQFGKGSVTTSIGTAHVSTQIGKIKFEVLNAPTPFLLCLKDMDRLHVYFNNTTDQLVQGKATFPVIRKWGHPWFHLSKAERARVFLTETELRRLHRRFGHPAVERLIRLLKRAGHEDVDERLLREIQTFCHHCQAHDPAPRRFKFRLKDDREFNFEILVDVMYLSGKPVLHVIDSATTFNGARFLPSMSAKDTWEALRLLWIDTYQGPPDIVTHDAGTNFASVEFRSEAKIMGITCKQVPTEAHWSIGKVERYHAPLRRAYEILRTELDTGTSDAAVLQMAVKAVNDTAGPDGLVPTLLVFGAYPRISMDSPPSPSITHRAEAIQKAMRALRKASAEHAVSNALGTRNGPTTDGVLSLPLQSEVMVWREKNGWQGPYRVIDMKDHDVTVDMINGPTTFRSTVVKPYYRDLTTAIDGADQGTGGSPTTDEAIADEPPLPVPPAEANQAAQPRKRGRPPGSKNKPKVQYLSKKEEDDYALAVKLRNDGVINVPGAPFEASDQKEIDDLVGRGVFSFELFDPTLHGGYRIFKSRMVREVKGKTMVPYEKSRLVVQGYNDEGKHEILTQSPTIQRASQRLILALAPALLDEGMVVELRDITQAYPQAQTELFRTVLAHLPKELITKYPKGTIIRVIKPLYGIAEAGVHWFATYQGHHCKELDMATSTYDPCLLITNGRREAFGIVGLQTDDTLAIGTPAFSGAEDAALQKANFRAKPKERLSKEVSLEFNGCTLTLRGDTILLTQKGQGAKIEIIDPKAANRAQKYMEQRARGAYIASICQPEASFDLSAAAQIQQPKDTEYVKLNRRLQWQSESIQRGLRYVPLDLATAKLVVFTDGSFANNQDLSSQLGYLLILANESSRQDSTFDIRGNVIHWSSTKCKRVTRSVLASETYGMVSGVDIAIAILTTLKIITGRLGLPPIPLIVCTDSYSLYECLVKLGTTAEKRLMIDIMALRQSYERREITEIRWINGEDNPADAFTKATPNRALERFIESNKLSIRVEGSVQRPTE</sequence>
<evidence type="ECO:0000256" key="3">
    <source>
        <dbReference type="SAM" id="MobiDB-lite"/>
    </source>
</evidence>
<dbReference type="InterPro" id="IPR012337">
    <property type="entry name" value="RNaseH-like_sf"/>
</dbReference>
<accession>A0A834SA61</accession>
<dbReference type="GO" id="GO:0003723">
    <property type="term" value="F:RNA binding"/>
    <property type="evidence" value="ECO:0007669"/>
    <property type="project" value="UniProtKB-KW"/>
</dbReference>
<dbReference type="PANTHER" id="PTHR24096">
    <property type="entry name" value="LONG-CHAIN-FATTY-ACID--COA LIGASE"/>
    <property type="match status" value="1"/>
</dbReference>
<dbReference type="Pfam" id="PF13193">
    <property type="entry name" value="AMP-binding_C"/>
    <property type="match status" value="1"/>
</dbReference>
<dbReference type="InterPro" id="IPR001584">
    <property type="entry name" value="Integrase_cat-core"/>
</dbReference>
<dbReference type="PROSITE" id="PS00455">
    <property type="entry name" value="AMP_BINDING"/>
    <property type="match status" value="1"/>
</dbReference>